<dbReference type="EMBL" id="CM023470">
    <property type="protein sequence ID" value="KAH7977810.1"/>
    <property type="molecule type" value="Genomic_DNA"/>
</dbReference>
<evidence type="ECO:0000313" key="1">
    <source>
        <dbReference type="EMBL" id="KAH7977810.1"/>
    </source>
</evidence>
<gene>
    <name evidence="1" type="ORF">HPB49_003685</name>
</gene>
<dbReference type="Proteomes" id="UP000821865">
    <property type="component" value="Chromosome 1"/>
</dbReference>
<protein>
    <submittedName>
        <fullName evidence="1">Uncharacterized protein</fullName>
    </submittedName>
</protein>
<proteinExistence type="predicted"/>
<comment type="caution">
    <text evidence="1">The sequence shown here is derived from an EMBL/GenBank/DDBJ whole genome shotgun (WGS) entry which is preliminary data.</text>
</comment>
<accession>A0ACB8DU19</accession>
<reference evidence="1" key="1">
    <citation type="submission" date="2020-05" db="EMBL/GenBank/DDBJ databases">
        <title>Large-scale comparative analyses of tick genomes elucidate their genetic diversity and vector capacities.</title>
        <authorList>
            <person name="Jia N."/>
            <person name="Wang J."/>
            <person name="Shi W."/>
            <person name="Du L."/>
            <person name="Sun Y."/>
            <person name="Zhan W."/>
            <person name="Jiang J."/>
            <person name="Wang Q."/>
            <person name="Zhang B."/>
            <person name="Ji P."/>
            <person name="Sakyi L.B."/>
            <person name="Cui X."/>
            <person name="Yuan T."/>
            <person name="Jiang B."/>
            <person name="Yang W."/>
            <person name="Lam T.T.-Y."/>
            <person name="Chang Q."/>
            <person name="Ding S."/>
            <person name="Wang X."/>
            <person name="Zhu J."/>
            <person name="Ruan X."/>
            <person name="Zhao L."/>
            <person name="Wei J."/>
            <person name="Que T."/>
            <person name="Du C."/>
            <person name="Cheng J."/>
            <person name="Dai P."/>
            <person name="Han X."/>
            <person name="Huang E."/>
            <person name="Gao Y."/>
            <person name="Liu J."/>
            <person name="Shao H."/>
            <person name="Ye R."/>
            <person name="Li L."/>
            <person name="Wei W."/>
            <person name="Wang X."/>
            <person name="Wang C."/>
            <person name="Yang T."/>
            <person name="Huo Q."/>
            <person name="Li W."/>
            <person name="Guo W."/>
            <person name="Chen H."/>
            <person name="Zhou L."/>
            <person name="Ni X."/>
            <person name="Tian J."/>
            <person name="Zhou Y."/>
            <person name="Sheng Y."/>
            <person name="Liu T."/>
            <person name="Pan Y."/>
            <person name="Xia L."/>
            <person name="Li J."/>
            <person name="Zhao F."/>
            <person name="Cao W."/>
        </authorList>
    </citation>
    <scope>NUCLEOTIDE SEQUENCE</scope>
    <source>
        <strain evidence="1">Dsil-2018</strain>
    </source>
</reference>
<sequence length="572" mass="65343">MEEEGITLYGVAETHLRDLERPPVNPLWNWAGCNRESTSRKNGGVGFLWREGSTWTPLEDSCVEHTWLSGYIHATPVLACVVYLGVSSNQHSENSVVRCIRHDIERWGHSREVLILGDFNGHIQELDGYTDHNGKLLLEMAQELSLEIANLWADCEGTRTWCARGQSSCIDYALVLLNLGKTLQDIHIDEEGRYIRFLPEAAYEEVANEFEPSPSRNGAETYEQYIDQLRRIMRKHEKIVNAHHGVRRKSWWDGEVQAALKARRAANRYHRHAVKSPQSEDVQGTWLEYLHRKREMHTITQRKIAEANHKTLQAIKSAGRGAAAKFWTYVSRLDGKAAQPEVRTESTGAKENDLHRALTDHLWQLYAPPPQGAPAVPLPALDRSGLAGADQQTLRLMQPHRWARRMFDYIHRNGVRTRWTKRLQQLSKKYGFFASLVQEETKRKWAKAVETLVRQTEVDTWQRDMEGKSTLKLYREHKQEIRMEPLYDNSVASSLLFEARAGALRTLVYRRRYDDNVGSAILTPVPIDGTTLPLALGFSPRVPSGGGGGDQVNQVATTKSRLLKWWAIVRAH</sequence>
<evidence type="ECO:0000313" key="2">
    <source>
        <dbReference type="Proteomes" id="UP000821865"/>
    </source>
</evidence>
<name>A0ACB8DU19_DERSI</name>
<keyword evidence="2" id="KW-1185">Reference proteome</keyword>
<organism evidence="1 2">
    <name type="scientific">Dermacentor silvarum</name>
    <name type="common">Tick</name>
    <dbReference type="NCBI Taxonomy" id="543639"/>
    <lineage>
        <taxon>Eukaryota</taxon>
        <taxon>Metazoa</taxon>
        <taxon>Ecdysozoa</taxon>
        <taxon>Arthropoda</taxon>
        <taxon>Chelicerata</taxon>
        <taxon>Arachnida</taxon>
        <taxon>Acari</taxon>
        <taxon>Parasitiformes</taxon>
        <taxon>Ixodida</taxon>
        <taxon>Ixodoidea</taxon>
        <taxon>Ixodidae</taxon>
        <taxon>Rhipicephalinae</taxon>
        <taxon>Dermacentor</taxon>
    </lineage>
</organism>